<proteinExistence type="predicted"/>
<gene>
    <name evidence="2" type="ORF">AVDCRST_MAG07-234</name>
</gene>
<evidence type="ECO:0000256" key="1">
    <source>
        <dbReference type="SAM" id="MobiDB-lite"/>
    </source>
</evidence>
<evidence type="ECO:0000313" key="2">
    <source>
        <dbReference type="EMBL" id="CAA9307993.1"/>
    </source>
</evidence>
<name>A0A6J4KJI8_9ACTN</name>
<dbReference type="EMBL" id="CADCUB010000017">
    <property type="protein sequence ID" value="CAA9307993.1"/>
    <property type="molecule type" value="Genomic_DNA"/>
</dbReference>
<organism evidence="2">
    <name type="scientific">uncultured Frankineae bacterium</name>
    <dbReference type="NCBI Taxonomy" id="437475"/>
    <lineage>
        <taxon>Bacteria</taxon>
        <taxon>Bacillati</taxon>
        <taxon>Actinomycetota</taxon>
        <taxon>Actinomycetes</taxon>
        <taxon>Frankiales</taxon>
        <taxon>environmental samples</taxon>
    </lineage>
</organism>
<accession>A0A6J4KJI8</accession>
<dbReference type="AlphaFoldDB" id="A0A6J4KJI8"/>
<sequence length="199" mass="20633">MTPAGPDLLVQGGDDSPRRGGPGRRALAVGLAAVLLPTGAAATALVLAPGPASRAEPVDPDVLRLSLRPGQDSAPRYGPRRPGVHVVVANDGPADVALLSAQLLPTSWRVEVPDRRRLRAGRSVVVELAPPPGCSAQPPRLLQLRARLLSGRAASATLDVTDATLAYGGRLEDALAAAALTCDRSVPPPSDRRTYPHRS</sequence>
<feature type="region of interest" description="Disordered" evidence="1">
    <location>
        <begin position="1"/>
        <end position="24"/>
    </location>
</feature>
<reference evidence="2" key="1">
    <citation type="submission" date="2020-02" db="EMBL/GenBank/DDBJ databases">
        <authorList>
            <person name="Meier V. D."/>
        </authorList>
    </citation>
    <scope>NUCLEOTIDE SEQUENCE</scope>
    <source>
        <strain evidence="2">AVDCRST_MAG07</strain>
    </source>
</reference>
<protein>
    <submittedName>
        <fullName evidence="2">Uncharacterized protein</fullName>
    </submittedName>
</protein>